<evidence type="ECO:0000313" key="1">
    <source>
        <dbReference type="EMBL" id="APO68505.1"/>
    </source>
</evidence>
<sequence length="140" mass="14835">MTFGAVLRPEQSAASCSRRLRVPTLATAIIIPDLTMEPITELTMEATPDLITEPTIDRTTGPTTGRIRSIGATTGLTIAPTIGPTQPITAIMDIAVWSAATITERTYGSEFGSAPAIKEHVRGTPLVQAARRSTFLSLVS</sequence>
<reference evidence="1 2" key="1">
    <citation type="submission" date="2016-09" db="EMBL/GenBank/DDBJ databases">
        <title>The complete genome sequences of Rhizobium gallicum, symbiovars gallicum and phaseoli, symbionts associated to common bean (Phaseolus vulgaris).</title>
        <authorList>
            <person name="Bustos P."/>
            <person name="Santamaria R.I."/>
            <person name="Perez-Carrascal O.M."/>
            <person name="Juarez S."/>
            <person name="Lozano L."/>
            <person name="Martinez-Flores I."/>
            <person name="Martinez-Romero E."/>
            <person name="Cevallos M."/>
            <person name="Romero D."/>
            <person name="Davila G."/>
            <person name="Gonzalez V."/>
        </authorList>
    </citation>
    <scope>NUCLEOTIDE SEQUENCE [LARGE SCALE GENOMIC DNA]</scope>
    <source>
        <strain evidence="1 2">IE4872</strain>
    </source>
</reference>
<evidence type="ECO:0000313" key="2">
    <source>
        <dbReference type="Proteomes" id="UP000184749"/>
    </source>
</evidence>
<name>A0A1L5NKR7_9HYPH</name>
<gene>
    <name evidence="1" type="ORF">IE4872_CH02900</name>
</gene>
<protein>
    <submittedName>
        <fullName evidence="1">Uncharacterized protein</fullName>
    </submittedName>
</protein>
<accession>A0A1L5NKR7</accession>
<proteinExistence type="predicted"/>
<organism evidence="1 2">
    <name type="scientific">Rhizobium gallicum</name>
    <dbReference type="NCBI Taxonomy" id="56730"/>
    <lineage>
        <taxon>Bacteria</taxon>
        <taxon>Pseudomonadati</taxon>
        <taxon>Pseudomonadota</taxon>
        <taxon>Alphaproteobacteria</taxon>
        <taxon>Hyphomicrobiales</taxon>
        <taxon>Rhizobiaceae</taxon>
        <taxon>Rhizobium/Agrobacterium group</taxon>
        <taxon>Rhizobium</taxon>
    </lineage>
</organism>
<dbReference type="Proteomes" id="UP000184749">
    <property type="component" value="Chromosome"/>
</dbReference>
<dbReference type="AlphaFoldDB" id="A0A1L5NKR7"/>
<dbReference type="EMBL" id="CP017101">
    <property type="protein sequence ID" value="APO68505.1"/>
    <property type="molecule type" value="Genomic_DNA"/>
</dbReference>